<keyword evidence="1" id="KW-0479">Metal-binding</keyword>
<name>A0AA48H1V8_9RHOB</name>
<dbReference type="Gene3D" id="3.90.180.10">
    <property type="entry name" value="Medium-chain alcohol dehydrogenases, catalytic domain"/>
    <property type="match status" value="1"/>
</dbReference>
<dbReference type="GO" id="GO:0046294">
    <property type="term" value="P:formaldehyde catabolic process"/>
    <property type="evidence" value="ECO:0007669"/>
    <property type="project" value="TreeGrafter"/>
</dbReference>
<dbReference type="InterPro" id="IPR036291">
    <property type="entry name" value="NAD(P)-bd_dom_sf"/>
</dbReference>
<dbReference type="SUPFAM" id="SSF50129">
    <property type="entry name" value="GroES-like"/>
    <property type="match status" value="2"/>
</dbReference>
<dbReference type="AlphaFoldDB" id="A0AA48H1V8"/>
<evidence type="ECO:0000256" key="1">
    <source>
        <dbReference type="ARBA" id="ARBA00022723"/>
    </source>
</evidence>
<keyword evidence="3" id="KW-0520">NAD</keyword>
<dbReference type="PANTHER" id="PTHR43880:SF12">
    <property type="entry name" value="ALCOHOL DEHYDROGENASE CLASS-3"/>
    <property type="match status" value="1"/>
</dbReference>
<evidence type="ECO:0000313" key="7">
    <source>
        <dbReference type="Proteomes" id="UP001337723"/>
    </source>
</evidence>
<dbReference type="Proteomes" id="UP001337723">
    <property type="component" value="Chromosome"/>
</dbReference>
<sequence length="363" mass="37412">MPRQIRAAVCRAFGAPLDLEILTLRDPGPAEIEVQIEAVAICHSDISWIDGAWGGALPAVYGHEAAGRITALGPGTAGLVLGERVLVTLIRACGSCLDCLSGRPVYCSDKPATAPKLTDASGQPVDAVMDCGAFAERVIVHRSQIAPLGETISPHCGCLLACGVPTGVGAVVNTASVRPGDVVVVIGAGGVGLNAIQGARIAGAARIVAMDLEPTKLDDARAFGATDVIPATEPKPWRALSAITGGRLAAHVFVTVGAIPAYDMALRLLAPGGTAYAVGMPHSGATSAYEPVILAALGQGLRGTKMGDVVLGRDIPWMVDLHAQNRLKLQELVSGQWPFDQINAAIADTRAGQARRNVLTFPP</sequence>
<evidence type="ECO:0000259" key="5">
    <source>
        <dbReference type="Pfam" id="PF08240"/>
    </source>
</evidence>
<dbReference type="InterPro" id="IPR011032">
    <property type="entry name" value="GroES-like_sf"/>
</dbReference>
<keyword evidence="2" id="KW-0862">Zinc</keyword>
<dbReference type="InterPro" id="IPR013154">
    <property type="entry name" value="ADH-like_N"/>
</dbReference>
<dbReference type="GO" id="GO:0051903">
    <property type="term" value="F:S-(hydroxymethyl)glutathione dehydrogenase [NAD(P)+] activity"/>
    <property type="evidence" value="ECO:0007669"/>
    <property type="project" value="TreeGrafter"/>
</dbReference>
<dbReference type="GO" id="GO:0005829">
    <property type="term" value="C:cytosol"/>
    <property type="evidence" value="ECO:0007669"/>
    <property type="project" value="TreeGrafter"/>
</dbReference>
<dbReference type="InterPro" id="IPR013149">
    <property type="entry name" value="ADH-like_C"/>
</dbReference>
<dbReference type="RefSeq" id="WP_338275416.1">
    <property type="nucleotide sequence ID" value="NZ_AP027266.1"/>
</dbReference>
<organism evidence="6 7">
    <name type="scientific">Roseicyclus marinus</name>
    <dbReference type="NCBI Taxonomy" id="2161673"/>
    <lineage>
        <taxon>Bacteria</taxon>
        <taxon>Pseudomonadati</taxon>
        <taxon>Pseudomonadota</taxon>
        <taxon>Alphaproteobacteria</taxon>
        <taxon>Rhodobacterales</taxon>
        <taxon>Roseobacteraceae</taxon>
        <taxon>Roseicyclus</taxon>
    </lineage>
</organism>
<dbReference type="SUPFAM" id="SSF51735">
    <property type="entry name" value="NAD(P)-binding Rossmann-fold domains"/>
    <property type="match status" value="1"/>
</dbReference>
<dbReference type="PANTHER" id="PTHR43880">
    <property type="entry name" value="ALCOHOL DEHYDROGENASE"/>
    <property type="match status" value="1"/>
</dbReference>
<evidence type="ECO:0000259" key="4">
    <source>
        <dbReference type="Pfam" id="PF00107"/>
    </source>
</evidence>
<keyword evidence="7" id="KW-1185">Reference proteome</keyword>
<evidence type="ECO:0000256" key="3">
    <source>
        <dbReference type="ARBA" id="ARBA00023027"/>
    </source>
</evidence>
<dbReference type="Pfam" id="PF00107">
    <property type="entry name" value="ADH_zinc_N"/>
    <property type="match status" value="1"/>
</dbReference>
<dbReference type="Gene3D" id="3.40.50.720">
    <property type="entry name" value="NAD(P)-binding Rossmann-like Domain"/>
    <property type="match status" value="1"/>
</dbReference>
<feature type="domain" description="Alcohol dehydrogenase-like C-terminal" evidence="4">
    <location>
        <begin position="190"/>
        <end position="320"/>
    </location>
</feature>
<proteinExistence type="predicted"/>
<dbReference type="GO" id="GO:0008270">
    <property type="term" value="F:zinc ion binding"/>
    <property type="evidence" value="ECO:0007669"/>
    <property type="project" value="TreeGrafter"/>
</dbReference>
<gene>
    <name evidence="6" type="ORF">MACH21_12010</name>
</gene>
<dbReference type="Pfam" id="PF08240">
    <property type="entry name" value="ADH_N"/>
    <property type="match status" value="1"/>
</dbReference>
<feature type="domain" description="Alcohol dehydrogenase-like N-terminal" evidence="5">
    <location>
        <begin position="28"/>
        <end position="148"/>
    </location>
</feature>
<protein>
    <submittedName>
        <fullName evidence="6">Alcohol dehydrogenase</fullName>
    </submittedName>
</protein>
<evidence type="ECO:0000313" key="6">
    <source>
        <dbReference type="EMBL" id="BDW85024.1"/>
    </source>
</evidence>
<evidence type="ECO:0000256" key="2">
    <source>
        <dbReference type="ARBA" id="ARBA00022833"/>
    </source>
</evidence>
<dbReference type="KEGG" id="rmai:MACH21_12010"/>
<reference evidence="6 7" key="1">
    <citation type="submission" date="2023-01" db="EMBL/GenBank/DDBJ databases">
        <title>Complete genome sequence of Roseicyclus marinus strain Dej080120_10.</title>
        <authorList>
            <person name="Ueki S."/>
            <person name="Maruyama F."/>
        </authorList>
    </citation>
    <scope>NUCLEOTIDE SEQUENCE [LARGE SCALE GENOMIC DNA]</scope>
    <source>
        <strain evidence="6 7">Dej080120_10</strain>
    </source>
</reference>
<dbReference type="EMBL" id="AP027266">
    <property type="protein sequence ID" value="BDW85024.1"/>
    <property type="molecule type" value="Genomic_DNA"/>
</dbReference>
<accession>A0AA48H1V8</accession>